<evidence type="ECO:0000256" key="2">
    <source>
        <dbReference type="SAM" id="Phobius"/>
    </source>
</evidence>
<keyword evidence="4" id="KW-1185">Reference proteome</keyword>
<sequence>MMNNRLIYGVAGLAFAIAVGTLLYWRQRTPEPPQAVPTSPVAEVAPPPAAASVPAEPAIRHPIDAQGSDAAAGASAPATPERADAAIRSALVELLGQPAVLKFLQVDGFARRVVATVDNLARPHAAPRLWPVNPSAGRFTVEPGAGGGSVIAAANGARYAAFTAFVESVDTARAVALYVRLYSLFQQAYQELGYPRGYFNDRLVDVIDHLLQTPEPAGPLAVVLTEVKGPVQPARPWVRYEFADPALEARSAGQKMLLRLAPQQRQSLKAKLAEIRAQITQAPGMR</sequence>
<protein>
    <recommendedName>
        <fullName evidence="5">DUF3014 domain-containing protein</fullName>
    </recommendedName>
</protein>
<keyword evidence="2" id="KW-0812">Transmembrane</keyword>
<gene>
    <name evidence="3" type="ordered locus">Mpe_A1012</name>
</gene>
<accession>A2SEI5</accession>
<reference evidence="3 4" key="1">
    <citation type="journal article" date="2007" name="J. Bacteriol.">
        <title>Whole-genome analysis of the methyl tert-butyl ether-degrading beta-proteobacterium Methylibium petroleiphilum PM1.</title>
        <authorList>
            <person name="Kane S.R."/>
            <person name="Chakicherla A.Y."/>
            <person name="Chain P.S.G."/>
            <person name="Schmidt R."/>
            <person name="Shin M.W."/>
            <person name="Legler T.C."/>
            <person name="Scow K.M."/>
            <person name="Larimer F.W."/>
            <person name="Lucas S.M."/>
            <person name="Richardson P.M."/>
            <person name="Hristova K.R."/>
        </authorList>
    </citation>
    <scope>NUCLEOTIDE SEQUENCE [LARGE SCALE GENOMIC DNA]</scope>
    <source>
        <strain evidence="4">ATCC BAA-1232 / LMG 22953 / PM1</strain>
    </source>
</reference>
<evidence type="ECO:0000313" key="4">
    <source>
        <dbReference type="Proteomes" id="UP000000366"/>
    </source>
</evidence>
<evidence type="ECO:0008006" key="5">
    <source>
        <dbReference type="Google" id="ProtNLM"/>
    </source>
</evidence>
<dbReference type="AlphaFoldDB" id="A2SEI5"/>
<name>A2SEI5_METPP</name>
<dbReference type="Pfam" id="PF11219">
    <property type="entry name" value="DUF3014"/>
    <property type="match status" value="1"/>
</dbReference>
<proteinExistence type="predicted"/>
<evidence type="ECO:0000313" key="3">
    <source>
        <dbReference type="EMBL" id="ABM93974.1"/>
    </source>
</evidence>
<dbReference type="RefSeq" id="WP_011828612.1">
    <property type="nucleotide sequence ID" value="NC_008825.1"/>
</dbReference>
<dbReference type="KEGG" id="mpt:Mpe_A1012"/>
<dbReference type="STRING" id="420662.Mpe_A1012"/>
<feature type="transmembrane region" description="Helical" evidence="2">
    <location>
        <begin position="6"/>
        <end position="25"/>
    </location>
</feature>
<evidence type="ECO:0000256" key="1">
    <source>
        <dbReference type="SAM" id="MobiDB-lite"/>
    </source>
</evidence>
<dbReference type="eggNOG" id="COG1711">
    <property type="taxonomic scope" value="Bacteria"/>
</dbReference>
<feature type="compositionally biased region" description="Low complexity" evidence="1">
    <location>
        <begin position="36"/>
        <end position="55"/>
    </location>
</feature>
<feature type="region of interest" description="Disordered" evidence="1">
    <location>
        <begin position="30"/>
        <end position="55"/>
    </location>
</feature>
<dbReference type="Proteomes" id="UP000000366">
    <property type="component" value="Chromosome"/>
</dbReference>
<dbReference type="HOGENOM" id="CLU_068472_0_1_4"/>
<organism evidence="3 4">
    <name type="scientific">Methylibium petroleiphilum (strain ATCC BAA-1232 / LMG 22953 / PM1)</name>
    <dbReference type="NCBI Taxonomy" id="420662"/>
    <lineage>
        <taxon>Bacteria</taxon>
        <taxon>Pseudomonadati</taxon>
        <taxon>Pseudomonadota</taxon>
        <taxon>Betaproteobacteria</taxon>
        <taxon>Burkholderiales</taxon>
        <taxon>Sphaerotilaceae</taxon>
        <taxon>Methylibium</taxon>
    </lineage>
</organism>
<dbReference type="EMBL" id="CP000555">
    <property type="protein sequence ID" value="ABM93974.1"/>
    <property type="molecule type" value="Genomic_DNA"/>
</dbReference>
<keyword evidence="2" id="KW-0472">Membrane</keyword>
<dbReference type="InterPro" id="IPR021382">
    <property type="entry name" value="DUF3014"/>
</dbReference>
<keyword evidence="2" id="KW-1133">Transmembrane helix</keyword>